<dbReference type="InterPro" id="IPR052945">
    <property type="entry name" value="Mitotic_Regulator"/>
</dbReference>
<organism evidence="2 3">
    <name type="scientific">Gnomoniopsis smithogilvyi</name>
    <dbReference type="NCBI Taxonomy" id="1191159"/>
    <lineage>
        <taxon>Eukaryota</taxon>
        <taxon>Fungi</taxon>
        <taxon>Dikarya</taxon>
        <taxon>Ascomycota</taxon>
        <taxon>Pezizomycotina</taxon>
        <taxon>Sordariomycetes</taxon>
        <taxon>Sordariomycetidae</taxon>
        <taxon>Diaporthales</taxon>
        <taxon>Gnomoniaceae</taxon>
        <taxon>Gnomoniopsis</taxon>
    </lineage>
</organism>
<dbReference type="OrthoDB" id="2148946at2759"/>
<sequence>MGLRDILRKKDRIEESKDNRREDAVNSLQAPEFTFIRSDTHTQEIIHPPSARNSTFESQDDANYLSASDAQPSPTTSKPRRLSDAFRSNGPSRGSSVSSRNSSLTAVDKSSPGRRLSQRLRLSRAPPSSENVPADLPEIITTTAAADDPAAESQWEKRATLLAKTANENEALHRSAPPSPVSPATAIQSGFQSMRIVDNGGRVDPQNGVASSPRIDADIQQAIKLHEEGELEQSTRLFGALADPKGANNPLSQVLYGLALRHGWGCEPDPERAVFYLSAAANNAADVESLALQAGLKKGGAAKGELVLAIFELANCFRHGWGIEKDPIAAKQTP</sequence>
<dbReference type="Pfam" id="PF08238">
    <property type="entry name" value="Sel1"/>
    <property type="match status" value="2"/>
</dbReference>
<dbReference type="AlphaFoldDB" id="A0A9W9D0U7"/>
<evidence type="ECO:0000313" key="2">
    <source>
        <dbReference type="EMBL" id="KAJ4396827.1"/>
    </source>
</evidence>
<comment type="caution">
    <text evidence="2">The sequence shown here is derived from an EMBL/GenBank/DDBJ whole genome shotgun (WGS) entry which is preliminary data.</text>
</comment>
<dbReference type="InterPro" id="IPR011990">
    <property type="entry name" value="TPR-like_helical_dom_sf"/>
</dbReference>
<keyword evidence="3" id="KW-1185">Reference proteome</keyword>
<dbReference type="GO" id="GO:0032153">
    <property type="term" value="C:cell division site"/>
    <property type="evidence" value="ECO:0007669"/>
    <property type="project" value="TreeGrafter"/>
</dbReference>
<dbReference type="Proteomes" id="UP001140453">
    <property type="component" value="Unassembled WGS sequence"/>
</dbReference>
<dbReference type="PANTHER" id="PTHR43628:SF1">
    <property type="entry name" value="CHITIN SYNTHASE REGULATORY FACTOR 2-RELATED"/>
    <property type="match status" value="1"/>
</dbReference>
<gene>
    <name evidence="2" type="ORF">N0V93_001049</name>
</gene>
<accession>A0A9W9D0U7</accession>
<feature type="compositionally biased region" description="Polar residues" evidence="1">
    <location>
        <begin position="65"/>
        <end position="77"/>
    </location>
</feature>
<evidence type="ECO:0000256" key="1">
    <source>
        <dbReference type="SAM" id="MobiDB-lite"/>
    </source>
</evidence>
<dbReference type="Gene3D" id="1.25.40.10">
    <property type="entry name" value="Tetratricopeptide repeat domain"/>
    <property type="match status" value="1"/>
</dbReference>
<dbReference type="PANTHER" id="PTHR43628">
    <property type="entry name" value="ACTIVATOR OF C KINASE PROTEIN 1-RELATED"/>
    <property type="match status" value="1"/>
</dbReference>
<evidence type="ECO:0000313" key="3">
    <source>
        <dbReference type="Proteomes" id="UP001140453"/>
    </source>
</evidence>
<feature type="region of interest" description="Disordered" evidence="1">
    <location>
        <begin position="35"/>
        <end position="134"/>
    </location>
</feature>
<proteinExistence type="predicted"/>
<dbReference type="EMBL" id="JAPEVB010000001">
    <property type="protein sequence ID" value="KAJ4396827.1"/>
    <property type="molecule type" value="Genomic_DNA"/>
</dbReference>
<dbReference type="SUPFAM" id="SSF81901">
    <property type="entry name" value="HCP-like"/>
    <property type="match status" value="1"/>
</dbReference>
<name>A0A9W9D0U7_9PEZI</name>
<feature type="compositionally biased region" description="Low complexity" evidence="1">
    <location>
        <begin position="87"/>
        <end position="103"/>
    </location>
</feature>
<protein>
    <submittedName>
        <fullName evidence="2">Uncharacterized protein</fullName>
    </submittedName>
</protein>
<dbReference type="InterPro" id="IPR006597">
    <property type="entry name" value="Sel1-like"/>
</dbReference>
<reference evidence="2" key="1">
    <citation type="submission" date="2022-10" db="EMBL/GenBank/DDBJ databases">
        <title>Tapping the CABI collections for fungal endophytes: first genome assemblies for Collariella, Neodidymelliopsis, Ascochyta clinopodiicola, Didymella pomorum, Didymosphaeria variabile, Neocosmospora piperis and Neocucurbitaria cava.</title>
        <authorList>
            <person name="Hill R."/>
        </authorList>
    </citation>
    <scope>NUCLEOTIDE SEQUENCE</scope>
    <source>
        <strain evidence="2">IMI 355082</strain>
    </source>
</reference>
<dbReference type="GO" id="GO:0010972">
    <property type="term" value="P:negative regulation of G2/M transition of mitotic cell cycle"/>
    <property type="evidence" value="ECO:0007669"/>
    <property type="project" value="TreeGrafter"/>
</dbReference>